<keyword evidence="8" id="KW-1185">Reference proteome</keyword>
<evidence type="ECO:0000259" key="6">
    <source>
        <dbReference type="PROSITE" id="PS50157"/>
    </source>
</evidence>
<proteinExistence type="predicted"/>
<comment type="caution">
    <text evidence="7">The sequence shown here is derived from an EMBL/GenBank/DDBJ whole genome shotgun (WGS) entry which is preliminary data.</text>
</comment>
<evidence type="ECO:0000256" key="4">
    <source>
        <dbReference type="PROSITE-ProRule" id="PRU00042"/>
    </source>
</evidence>
<dbReference type="PROSITE" id="PS00028">
    <property type="entry name" value="ZINC_FINGER_C2H2_1"/>
    <property type="match status" value="2"/>
</dbReference>
<protein>
    <recommendedName>
        <fullName evidence="6">C2H2-type domain-containing protein</fullName>
    </recommendedName>
</protein>
<dbReference type="SUPFAM" id="SSF57667">
    <property type="entry name" value="beta-beta-alpha zinc fingers"/>
    <property type="match status" value="1"/>
</dbReference>
<gene>
    <name evidence="7" type="ORF">pdam_00005352</name>
</gene>
<dbReference type="InterPro" id="IPR013087">
    <property type="entry name" value="Znf_C2H2_type"/>
</dbReference>
<dbReference type="OMA" id="RTHTXCL"/>
<dbReference type="Gene3D" id="3.30.160.60">
    <property type="entry name" value="Classic Zinc Finger"/>
    <property type="match status" value="2"/>
</dbReference>
<keyword evidence="1" id="KW-0479">Metal-binding</keyword>
<dbReference type="AlphaFoldDB" id="A0A3M6U2X2"/>
<evidence type="ECO:0000256" key="1">
    <source>
        <dbReference type="ARBA" id="ARBA00022723"/>
    </source>
</evidence>
<dbReference type="STRING" id="46731.A0A3M6U2X2"/>
<evidence type="ECO:0000313" key="7">
    <source>
        <dbReference type="EMBL" id="RMX47980.1"/>
    </source>
</evidence>
<dbReference type="GO" id="GO:0000978">
    <property type="term" value="F:RNA polymerase II cis-regulatory region sequence-specific DNA binding"/>
    <property type="evidence" value="ECO:0007669"/>
    <property type="project" value="TreeGrafter"/>
</dbReference>
<accession>A0A3M6U2X2</accession>
<name>A0A3M6U2X2_POCDA</name>
<dbReference type="PANTHER" id="PTHR23235">
    <property type="entry name" value="KRUEPPEL-LIKE TRANSCRIPTION FACTOR"/>
    <property type="match status" value="1"/>
</dbReference>
<sequence length="305" mass="34783">MADFLTISLQKSGIYFPQPGSKLFSVSKQMIRPVPKLEDVSEQLNLPQKQRTSVIVWSPPTTPTNEVTPPSPPQTPTTPTGTILSYSPTSPNVIPPRGRPRADVVNILMKEGQNSYSSIRCDVCHRVFPREKSLQAHRRTHSGERPYVCDFPNCGKAFVQSGQLKTHQRLHTGEKPFACSAQGCTTRFTHANRHCSIHPYASLKRIFTDIPLKEILKNENSEPNEYKAAVLQWLANYELDKEERNPAKVQEKVMKRKVEKEIARQQVVERKKSRIEARKRMAEAKERWYGAMALVELADTQFNFN</sequence>
<evidence type="ECO:0000256" key="5">
    <source>
        <dbReference type="SAM" id="MobiDB-lite"/>
    </source>
</evidence>
<organism evidence="7 8">
    <name type="scientific">Pocillopora damicornis</name>
    <name type="common">Cauliflower coral</name>
    <name type="synonym">Millepora damicornis</name>
    <dbReference type="NCBI Taxonomy" id="46731"/>
    <lineage>
        <taxon>Eukaryota</taxon>
        <taxon>Metazoa</taxon>
        <taxon>Cnidaria</taxon>
        <taxon>Anthozoa</taxon>
        <taxon>Hexacorallia</taxon>
        <taxon>Scleractinia</taxon>
        <taxon>Astrocoeniina</taxon>
        <taxon>Pocilloporidae</taxon>
        <taxon>Pocillopora</taxon>
    </lineage>
</organism>
<reference evidence="7 8" key="1">
    <citation type="journal article" date="2018" name="Sci. Rep.">
        <title>Comparative analysis of the Pocillopora damicornis genome highlights role of immune system in coral evolution.</title>
        <authorList>
            <person name="Cunning R."/>
            <person name="Bay R.A."/>
            <person name="Gillette P."/>
            <person name="Baker A.C."/>
            <person name="Traylor-Knowles N."/>
        </authorList>
    </citation>
    <scope>NUCLEOTIDE SEQUENCE [LARGE SCALE GENOMIC DNA]</scope>
    <source>
        <strain evidence="7">RSMAS</strain>
        <tissue evidence="7">Whole animal</tissue>
    </source>
</reference>
<dbReference type="SMART" id="SM00355">
    <property type="entry name" value="ZnF_C2H2"/>
    <property type="match status" value="3"/>
</dbReference>
<dbReference type="GO" id="GO:0000981">
    <property type="term" value="F:DNA-binding transcription factor activity, RNA polymerase II-specific"/>
    <property type="evidence" value="ECO:0007669"/>
    <property type="project" value="TreeGrafter"/>
</dbReference>
<keyword evidence="3" id="KW-0862">Zinc</keyword>
<dbReference type="PANTHER" id="PTHR23235:SF130">
    <property type="entry name" value="ZINC FINGER PROTEIN 367"/>
    <property type="match status" value="1"/>
</dbReference>
<dbReference type="EMBL" id="RCHS01002320">
    <property type="protein sequence ID" value="RMX47980.1"/>
    <property type="molecule type" value="Genomic_DNA"/>
</dbReference>
<evidence type="ECO:0000256" key="2">
    <source>
        <dbReference type="ARBA" id="ARBA00022771"/>
    </source>
</evidence>
<dbReference type="Pfam" id="PF13912">
    <property type="entry name" value="zf-C2H2_6"/>
    <property type="match status" value="1"/>
</dbReference>
<feature type="domain" description="C2H2-type" evidence="6">
    <location>
        <begin position="119"/>
        <end position="146"/>
    </location>
</feature>
<dbReference type="Pfam" id="PF00096">
    <property type="entry name" value="zf-C2H2"/>
    <property type="match status" value="1"/>
</dbReference>
<dbReference type="InterPro" id="IPR036236">
    <property type="entry name" value="Znf_C2H2_sf"/>
</dbReference>
<dbReference type="FunFam" id="3.30.160.60:FF:000474">
    <property type="entry name" value="zinc finger protein 367"/>
    <property type="match status" value="1"/>
</dbReference>
<dbReference type="OrthoDB" id="3437960at2759"/>
<dbReference type="PROSITE" id="PS50157">
    <property type="entry name" value="ZINC_FINGER_C2H2_2"/>
    <property type="match status" value="2"/>
</dbReference>
<dbReference type="GO" id="GO:0008270">
    <property type="term" value="F:zinc ion binding"/>
    <property type="evidence" value="ECO:0007669"/>
    <property type="project" value="UniProtKB-KW"/>
</dbReference>
<feature type="domain" description="C2H2-type" evidence="6">
    <location>
        <begin position="147"/>
        <end position="176"/>
    </location>
</feature>
<dbReference type="Proteomes" id="UP000275408">
    <property type="component" value="Unassembled WGS sequence"/>
</dbReference>
<feature type="compositionally biased region" description="Polar residues" evidence="5">
    <location>
        <begin position="83"/>
        <end position="92"/>
    </location>
</feature>
<evidence type="ECO:0000256" key="3">
    <source>
        <dbReference type="ARBA" id="ARBA00022833"/>
    </source>
</evidence>
<keyword evidence="2 4" id="KW-0863">Zinc-finger</keyword>
<evidence type="ECO:0000313" key="8">
    <source>
        <dbReference type="Proteomes" id="UP000275408"/>
    </source>
</evidence>
<feature type="region of interest" description="Disordered" evidence="5">
    <location>
        <begin position="56"/>
        <end position="98"/>
    </location>
</feature>